<evidence type="ECO:0000313" key="3">
    <source>
        <dbReference type="EMBL" id="CAI5724204.1"/>
    </source>
</evidence>
<feature type="region of interest" description="Disordered" evidence="2">
    <location>
        <begin position="1"/>
        <end position="45"/>
    </location>
</feature>
<proteinExistence type="predicted"/>
<gene>
    <name evidence="3" type="ORF">HBR001_LOCUS3303</name>
</gene>
<evidence type="ECO:0000256" key="1">
    <source>
        <dbReference type="SAM" id="Coils"/>
    </source>
</evidence>
<feature type="region of interest" description="Disordered" evidence="2">
    <location>
        <begin position="337"/>
        <end position="359"/>
    </location>
</feature>
<reference evidence="3" key="1">
    <citation type="submission" date="2022-12" db="EMBL/GenBank/DDBJ databases">
        <authorList>
            <person name="Webb A."/>
        </authorList>
    </citation>
    <scope>NUCLEOTIDE SEQUENCE</scope>
    <source>
        <strain evidence="3">Hp1</strain>
    </source>
</reference>
<feature type="region of interest" description="Disordered" evidence="2">
    <location>
        <begin position="202"/>
        <end position="234"/>
    </location>
</feature>
<feature type="compositionally biased region" description="Basic and acidic residues" evidence="2">
    <location>
        <begin position="585"/>
        <end position="597"/>
    </location>
</feature>
<feature type="compositionally biased region" description="Low complexity" evidence="2">
    <location>
        <begin position="216"/>
        <end position="227"/>
    </location>
</feature>
<evidence type="ECO:0000313" key="4">
    <source>
        <dbReference type="Proteomes" id="UP001162031"/>
    </source>
</evidence>
<keyword evidence="4" id="KW-1185">Reference proteome</keyword>
<organism evidence="3 4">
    <name type="scientific">Hyaloperonospora brassicae</name>
    <name type="common">Brassica downy mildew</name>
    <name type="synonym">Peronospora brassicae</name>
    <dbReference type="NCBI Taxonomy" id="162125"/>
    <lineage>
        <taxon>Eukaryota</taxon>
        <taxon>Sar</taxon>
        <taxon>Stramenopiles</taxon>
        <taxon>Oomycota</taxon>
        <taxon>Peronosporomycetes</taxon>
        <taxon>Peronosporales</taxon>
        <taxon>Peronosporaceae</taxon>
        <taxon>Hyaloperonospora</taxon>
    </lineage>
</organism>
<dbReference type="AlphaFoldDB" id="A0AAV0TM64"/>
<dbReference type="EMBL" id="CANTFL010000549">
    <property type="protein sequence ID" value="CAI5724204.1"/>
    <property type="molecule type" value="Genomic_DNA"/>
</dbReference>
<feature type="compositionally biased region" description="Low complexity" evidence="2">
    <location>
        <begin position="875"/>
        <end position="898"/>
    </location>
</feature>
<feature type="coiled-coil region" evidence="1">
    <location>
        <begin position="650"/>
        <end position="677"/>
    </location>
</feature>
<name>A0AAV0TM64_HYABA</name>
<dbReference type="Proteomes" id="UP001162031">
    <property type="component" value="Unassembled WGS sequence"/>
</dbReference>
<feature type="region of interest" description="Disordered" evidence="2">
    <location>
        <begin position="419"/>
        <end position="439"/>
    </location>
</feature>
<feature type="region of interest" description="Disordered" evidence="2">
    <location>
        <begin position="826"/>
        <end position="906"/>
    </location>
</feature>
<feature type="compositionally biased region" description="Polar residues" evidence="2">
    <location>
        <begin position="1"/>
        <end position="12"/>
    </location>
</feature>
<accession>A0AAV0TM64</accession>
<keyword evidence="1" id="KW-0175">Coiled coil</keyword>
<protein>
    <submittedName>
        <fullName evidence="3">Uncharacterized protein</fullName>
    </submittedName>
</protein>
<sequence>MMTSPRQATAASARSEPPRCLCLPADGPRTSAVASPTAVKTPQSDSLDMRSQTCVEFLHIMKEFSESSCDANETVQRVDSLVNQDEQLLRLFPLSRLSGDGNGHEAAQRQLERRGRRVLEKSVEAAADGITGRPDLKDTDVEMDGTHDELQRWMDLDLDEFDYHVDVFDFQHPHPQAAPNDECVTASAPTTMLSTASMAWTKQQNGHNGGNGGNSGSSSCSRTSSSSIRCSTDGRNEGWLQKPLLDAATSATIDFGTQDTVHAPQKPLQAAMNYVPRCETPVYAAAAATAATATVAHGDDECAPNLVPDNATLSSGPAWKRAKVSLLAGLQGPRRAVLPHANSKGGPHDERRADQDEDGNVWGMESDGYEHDLLSSIDHAVLCDRENRFLQWDLEVAQRQRQQERRRLQVNDRVPHASAPAYCTGRTAGDVTTSSKSNSKDAVAIQTQRSLCQPRPKVIASSPMSSKSPSNVDIVEDWNSLDFGTFQNRTVSHILSSCLHKRKLYHPYKNQVQLVNFNVPSGRGSTYVHGTGPHAHQLGGSLATSLAFGGQQHGGDGLDGSSISGFVPLLATRHENGLGSGKFSGKGEKKTPKKREERKRLMTLKMQETFADLEGTFTEQDLDVKGIVGPGASLSKMALSKLENLPLPDLTNLPQDLRELKRKIEATEHKVEGTKHRHRKGGPCPRCQVQNQLRAAKRAYHKRAVAHKKLPHAVVSAVNDEAQEAANAQAAAAATLELAGSVTAAIKVAAGVDARKGSNASSLAAVDPGFAAKARPALTGVASLSTGLLKPKQVPMPSCVSLSPPDSSRAMSLVANTGTVGSVVRTAGSGSGSSSSLSCNGAPPLSSSSSAASMHSRARGLCGKAPPSAMPFPSPSSASVSPTLASKPSSSESASPLLQHVTVSSG</sequence>
<feature type="region of interest" description="Disordered" evidence="2">
    <location>
        <begin position="577"/>
        <end position="597"/>
    </location>
</feature>
<feature type="compositionally biased region" description="Low complexity" evidence="2">
    <location>
        <begin position="826"/>
        <end position="838"/>
    </location>
</feature>
<feature type="compositionally biased region" description="Polar residues" evidence="2">
    <location>
        <begin position="32"/>
        <end position="45"/>
    </location>
</feature>
<comment type="caution">
    <text evidence="3">The sequence shown here is derived from an EMBL/GenBank/DDBJ whole genome shotgun (WGS) entry which is preliminary data.</text>
</comment>
<evidence type="ECO:0000256" key="2">
    <source>
        <dbReference type="SAM" id="MobiDB-lite"/>
    </source>
</evidence>